<protein>
    <submittedName>
        <fullName evidence="2">Uncharacterized protein</fullName>
    </submittedName>
</protein>
<organism evidence="2 3">
    <name type="scientific">Phocaeicola vulgatus</name>
    <name type="common">Bacteroides vulgatus</name>
    <dbReference type="NCBI Taxonomy" id="821"/>
    <lineage>
        <taxon>Bacteria</taxon>
        <taxon>Pseudomonadati</taxon>
        <taxon>Bacteroidota</taxon>
        <taxon>Bacteroidia</taxon>
        <taxon>Bacteroidales</taxon>
        <taxon>Bacteroidaceae</taxon>
        <taxon>Phocaeicola</taxon>
    </lineage>
</organism>
<gene>
    <name evidence="2" type="ORF">LI282_22510</name>
</gene>
<keyword evidence="1" id="KW-0732">Signal</keyword>
<dbReference type="RefSeq" id="WP_133300711.1">
    <property type="nucleotide sequence ID" value="NZ_CP096966.1"/>
</dbReference>
<name>A0AAP3RJZ8_PHOVU</name>
<dbReference type="EMBL" id="JAJCQG010000158">
    <property type="protein sequence ID" value="MCB7283778.1"/>
    <property type="molecule type" value="Genomic_DNA"/>
</dbReference>
<reference evidence="2" key="1">
    <citation type="submission" date="2021-10" db="EMBL/GenBank/DDBJ databases">
        <title>Collection of gut derived symbiotic bacterial strains cultured from healthy donors.</title>
        <authorList>
            <person name="Lin H."/>
            <person name="Littmann E."/>
            <person name="Kohout C."/>
            <person name="Pamer E.G."/>
        </authorList>
    </citation>
    <scope>NUCLEOTIDE SEQUENCE</scope>
    <source>
        <strain evidence="2">DFI.1.167</strain>
    </source>
</reference>
<feature type="signal peptide" evidence="1">
    <location>
        <begin position="1"/>
        <end position="21"/>
    </location>
</feature>
<accession>A0AAP3RJZ8</accession>
<evidence type="ECO:0000313" key="2">
    <source>
        <dbReference type="EMBL" id="MCB7283778.1"/>
    </source>
</evidence>
<proteinExistence type="predicted"/>
<comment type="caution">
    <text evidence="2">The sequence shown here is derived from an EMBL/GenBank/DDBJ whole genome shotgun (WGS) entry which is preliminary data.</text>
</comment>
<sequence length="177" mass="19609">MKNIYLLMFCMLFCLTGSAQIYVSEPDFVGEVVAISDDGNATPLEKVNAQVKIKDQLMGLEKKLYVNGKTSPVRLKSGKIQLIVRAVDNNTDPMSIIRVFEFSVGKTRKATMEKENELTGALSSNHYKYIGFIGKKYGESSYLLTINNIASGEYGITINNPNTVDEKMLIVSCFGVD</sequence>
<evidence type="ECO:0000313" key="3">
    <source>
        <dbReference type="Proteomes" id="UP001199363"/>
    </source>
</evidence>
<dbReference type="Proteomes" id="UP001199363">
    <property type="component" value="Unassembled WGS sequence"/>
</dbReference>
<dbReference type="AlphaFoldDB" id="A0AAP3RJZ8"/>
<evidence type="ECO:0000256" key="1">
    <source>
        <dbReference type="SAM" id="SignalP"/>
    </source>
</evidence>
<feature type="chain" id="PRO_5043019468" evidence="1">
    <location>
        <begin position="22"/>
        <end position="177"/>
    </location>
</feature>